<name>A0ABT6HUE3_9ACTN</name>
<dbReference type="Proteomes" id="UP001223144">
    <property type="component" value="Unassembled WGS sequence"/>
</dbReference>
<evidence type="ECO:0000313" key="1">
    <source>
        <dbReference type="EMBL" id="MDH2392338.1"/>
    </source>
</evidence>
<organism evidence="1 2">
    <name type="scientific">Streptomyces chengmaiensis</name>
    <dbReference type="NCBI Taxonomy" id="3040919"/>
    <lineage>
        <taxon>Bacteria</taxon>
        <taxon>Bacillati</taxon>
        <taxon>Actinomycetota</taxon>
        <taxon>Actinomycetes</taxon>
        <taxon>Kitasatosporales</taxon>
        <taxon>Streptomycetaceae</taxon>
        <taxon>Streptomyces</taxon>
    </lineage>
</organism>
<protein>
    <recommendedName>
        <fullName evidence="3">HNH endonuclease</fullName>
    </recommendedName>
</protein>
<sequence length="133" mass="14864">MSNDPMRDLLQAVVDALTLPPDTPDYDQRLLNRATLAHTVASAALAEAPADLEWDADYLQRKLADEQAEAADRENNRCRRCRAPFDPADARFDGRARHRETPWCRQCVDNCHDSGSEHVCVICAPARYGGDGR</sequence>
<gene>
    <name evidence="1" type="ORF">QCN29_26885</name>
</gene>
<proteinExistence type="predicted"/>
<comment type="caution">
    <text evidence="1">The sequence shown here is derived from an EMBL/GenBank/DDBJ whole genome shotgun (WGS) entry which is preliminary data.</text>
</comment>
<dbReference type="RefSeq" id="WP_279931387.1">
    <property type="nucleotide sequence ID" value="NZ_JARWBG010000040.1"/>
</dbReference>
<reference evidence="1 2" key="1">
    <citation type="submission" date="2023-04" db="EMBL/GenBank/DDBJ databases">
        <title>Streptomyces chengmaiensis sp. nov. isolated from the stem of mangrove plant in Hainan.</title>
        <authorList>
            <person name="Huang X."/>
            <person name="Zhou S."/>
            <person name="Chu X."/>
            <person name="Xie Y."/>
            <person name="Lin Y."/>
        </authorList>
    </citation>
    <scope>NUCLEOTIDE SEQUENCE [LARGE SCALE GENOMIC DNA]</scope>
    <source>
        <strain evidence="1 2">HNM0663</strain>
    </source>
</reference>
<keyword evidence="2" id="KW-1185">Reference proteome</keyword>
<dbReference type="EMBL" id="JARWBG010000040">
    <property type="protein sequence ID" value="MDH2392338.1"/>
    <property type="molecule type" value="Genomic_DNA"/>
</dbReference>
<evidence type="ECO:0000313" key="2">
    <source>
        <dbReference type="Proteomes" id="UP001223144"/>
    </source>
</evidence>
<evidence type="ECO:0008006" key="3">
    <source>
        <dbReference type="Google" id="ProtNLM"/>
    </source>
</evidence>
<accession>A0ABT6HUE3</accession>